<sequence>MKPSVSIYCFTICCSALLSFIPKSASAITITLGPVSVSELENLFTNNGFEKPSITLNETETTFDLSILGKPVNGTGSFDTDFVSDFWRGKLSFSQTDPIFASDTLSAGLSIFHQAGIDRPHSGDALKGVIYTKAITINSNAAGTTSKLLSSSFNGKVKHPSEHFDEYSGILSANVAANTVLGNIYRTGLLS</sequence>
<keyword evidence="3" id="KW-1185">Reference proteome</keyword>
<name>A0A367RNR7_9NOSO</name>
<gene>
    <name evidence="2" type="ORF">A6770_15055</name>
</gene>
<evidence type="ECO:0000256" key="1">
    <source>
        <dbReference type="SAM" id="SignalP"/>
    </source>
</evidence>
<proteinExistence type="predicted"/>
<feature type="chain" id="PRO_5016712894" evidence="1">
    <location>
        <begin position="28"/>
        <end position="191"/>
    </location>
</feature>
<comment type="caution">
    <text evidence="2">The sequence shown here is derived from an EMBL/GenBank/DDBJ whole genome shotgun (WGS) entry which is preliminary data.</text>
</comment>
<dbReference type="AlphaFoldDB" id="A0A367RNR7"/>
<keyword evidence="1" id="KW-0732">Signal</keyword>
<dbReference type="Proteomes" id="UP000252107">
    <property type="component" value="Unassembled WGS sequence"/>
</dbReference>
<dbReference type="EMBL" id="LXQD01000131">
    <property type="protein sequence ID" value="RCJ36942.1"/>
    <property type="molecule type" value="Genomic_DNA"/>
</dbReference>
<organism evidence="2 3">
    <name type="scientific">Nostoc minutum NIES-26</name>
    <dbReference type="NCBI Taxonomy" id="1844469"/>
    <lineage>
        <taxon>Bacteria</taxon>
        <taxon>Bacillati</taxon>
        <taxon>Cyanobacteriota</taxon>
        <taxon>Cyanophyceae</taxon>
        <taxon>Nostocales</taxon>
        <taxon>Nostocaceae</taxon>
        <taxon>Nostoc</taxon>
    </lineage>
</organism>
<evidence type="ECO:0000313" key="3">
    <source>
        <dbReference type="Proteomes" id="UP000252107"/>
    </source>
</evidence>
<evidence type="ECO:0000313" key="2">
    <source>
        <dbReference type="EMBL" id="RCJ36942.1"/>
    </source>
</evidence>
<accession>A0A367RNR7</accession>
<feature type="signal peptide" evidence="1">
    <location>
        <begin position="1"/>
        <end position="27"/>
    </location>
</feature>
<protein>
    <submittedName>
        <fullName evidence="2">Uncharacterized protein</fullName>
    </submittedName>
</protein>
<reference evidence="2" key="1">
    <citation type="submission" date="2016-04" db="EMBL/GenBank/DDBJ databases">
        <authorList>
            <person name="Tabuchi Yagui T.R."/>
        </authorList>
    </citation>
    <scope>NUCLEOTIDE SEQUENCE [LARGE SCALE GENOMIC DNA]</scope>
    <source>
        <strain evidence="2">NIES-26</strain>
    </source>
</reference>